<dbReference type="Proteomes" id="UP000184267">
    <property type="component" value="Unassembled WGS sequence"/>
</dbReference>
<reference evidence="1 2" key="1">
    <citation type="submission" date="2016-10" db="EMBL/GenBank/DDBJ databases">
        <title>Genome sequence of the basidiomycete white-rot fungus Trametes pubescens.</title>
        <authorList>
            <person name="Makela M.R."/>
            <person name="Granchi Z."/>
            <person name="Peng M."/>
            <person name="De Vries R.P."/>
            <person name="Grigoriev I."/>
            <person name="Riley R."/>
            <person name="Hilden K."/>
        </authorList>
    </citation>
    <scope>NUCLEOTIDE SEQUENCE [LARGE SCALE GENOMIC DNA]</scope>
    <source>
        <strain evidence="1 2">FBCC735</strain>
    </source>
</reference>
<dbReference type="STRING" id="154538.A0A1M2VDI7"/>
<dbReference type="OrthoDB" id="3261851at2759"/>
<dbReference type="OMA" id="LNSPYIH"/>
<comment type="caution">
    <text evidence="1">The sequence shown here is derived from an EMBL/GenBank/DDBJ whole genome shotgun (WGS) entry which is preliminary data.</text>
</comment>
<keyword evidence="2" id="KW-1185">Reference proteome</keyword>
<organism evidence="1 2">
    <name type="scientific">Trametes pubescens</name>
    <name type="common">White-rot fungus</name>
    <dbReference type="NCBI Taxonomy" id="154538"/>
    <lineage>
        <taxon>Eukaryota</taxon>
        <taxon>Fungi</taxon>
        <taxon>Dikarya</taxon>
        <taxon>Basidiomycota</taxon>
        <taxon>Agaricomycotina</taxon>
        <taxon>Agaricomycetes</taxon>
        <taxon>Polyporales</taxon>
        <taxon>Polyporaceae</taxon>
        <taxon>Trametes</taxon>
    </lineage>
</organism>
<dbReference type="EMBL" id="MNAD01001415">
    <property type="protein sequence ID" value="OJT05644.1"/>
    <property type="molecule type" value="Genomic_DNA"/>
</dbReference>
<evidence type="ECO:0000313" key="1">
    <source>
        <dbReference type="EMBL" id="OJT05644.1"/>
    </source>
</evidence>
<name>A0A1M2VDI7_TRAPU</name>
<proteinExistence type="predicted"/>
<dbReference type="AlphaFoldDB" id="A0A1M2VDI7"/>
<accession>A0A1M2VDI7</accession>
<gene>
    <name evidence="1" type="ORF">TRAPUB_3567</name>
</gene>
<evidence type="ECO:0000313" key="2">
    <source>
        <dbReference type="Proteomes" id="UP000184267"/>
    </source>
</evidence>
<sequence length="147" mass="15719">MSAPAPSSPEFLQDKLSTLLASPHIHFNPPPAGGPLHIRMGHGPVDLFSTRFLNFFTSDARGVVGGKEVDHDGLKDALLALQKKWNPQEASFEAQSEAAKPTTKVLWARKDGGHQAAVTASAEVKEEGGAHRISHLTLDGDESLFSS</sequence>
<protein>
    <submittedName>
        <fullName evidence="1">Uncharacterized protein</fullName>
    </submittedName>
</protein>